<evidence type="ECO:0000256" key="1">
    <source>
        <dbReference type="SAM" id="MobiDB-lite"/>
    </source>
</evidence>
<keyword evidence="3" id="KW-1185">Reference proteome</keyword>
<dbReference type="Proteomes" id="UP000019487">
    <property type="component" value="Unassembled WGS sequence"/>
</dbReference>
<gene>
    <name evidence="2" type="ORF">SBOR_8356</name>
</gene>
<feature type="region of interest" description="Disordered" evidence="1">
    <location>
        <begin position="48"/>
        <end position="84"/>
    </location>
</feature>
<dbReference type="EMBL" id="AYSA01000522">
    <property type="protein sequence ID" value="ESZ91263.1"/>
    <property type="molecule type" value="Genomic_DNA"/>
</dbReference>
<sequence length="96" mass="10341">MGATNTWYCLSCKTSQYGSVSAVRSCKYCNYTMSICHEPGGMTVAVEAPTKDREKDQIVVDDVGEKGMGNGKEKGNAGSKTGKSNMGWWGFCHSVT</sequence>
<dbReference type="OrthoDB" id="3557255at2759"/>
<organism evidence="2 3">
    <name type="scientific">Sclerotinia borealis (strain F-4128)</name>
    <dbReference type="NCBI Taxonomy" id="1432307"/>
    <lineage>
        <taxon>Eukaryota</taxon>
        <taxon>Fungi</taxon>
        <taxon>Dikarya</taxon>
        <taxon>Ascomycota</taxon>
        <taxon>Pezizomycotina</taxon>
        <taxon>Leotiomycetes</taxon>
        <taxon>Helotiales</taxon>
        <taxon>Sclerotiniaceae</taxon>
        <taxon>Sclerotinia</taxon>
    </lineage>
</organism>
<protein>
    <submittedName>
        <fullName evidence="2">Uncharacterized protein</fullName>
    </submittedName>
</protein>
<feature type="compositionally biased region" description="Basic and acidic residues" evidence="1">
    <location>
        <begin position="49"/>
        <end position="58"/>
    </location>
</feature>
<dbReference type="HOGENOM" id="CLU_2360962_0_0_1"/>
<name>W9C690_SCLBF</name>
<evidence type="ECO:0000313" key="3">
    <source>
        <dbReference type="Proteomes" id="UP000019487"/>
    </source>
</evidence>
<comment type="caution">
    <text evidence="2">The sequence shown here is derived from an EMBL/GenBank/DDBJ whole genome shotgun (WGS) entry which is preliminary data.</text>
</comment>
<accession>W9C690</accession>
<dbReference type="AlphaFoldDB" id="W9C690"/>
<evidence type="ECO:0000313" key="2">
    <source>
        <dbReference type="EMBL" id="ESZ91263.1"/>
    </source>
</evidence>
<proteinExistence type="predicted"/>
<reference evidence="2 3" key="1">
    <citation type="journal article" date="2014" name="Genome Announc.">
        <title>Draft genome sequence of Sclerotinia borealis, a psychrophilic plant pathogenic fungus.</title>
        <authorList>
            <person name="Mardanov A.V."/>
            <person name="Beletsky A.V."/>
            <person name="Kadnikov V.V."/>
            <person name="Ignatov A.N."/>
            <person name="Ravin N.V."/>
        </authorList>
    </citation>
    <scope>NUCLEOTIDE SEQUENCE [LARGE SCALE GENOMIC DNA]</scope>
    <source>
        <strain evidence="3">F-4157</strain>
    </source>
</reference>